<name>A0A9P4UDB5_9PLEO</name>
<keyword evidence="1" id="KW-0147">Chitin-binding</keyword>
<dbReference type="EMBL" id="MU001500">
    <property type="protein sequence ID" value="KAF2445208.1"/>
    <property type="molecule type" value="Genomic_DNA"/>
</dbReference>
<dbReference type="Gene3D" id="3.20.20.80">
    <property type="entry name" value="Glycosidases"/>
    <property type="match status" value="1"/>
</dbReference>
<dbReference type="GO" id="GO:0008061">
    <property type="term" value="F:chitin binding"/>
    <property type="evidence" value="ECO:0007669"/>
    <property type="project" value="UniProtKB-KW"/>
</dbReference>
<dbReference type="PANTHER" id="PTHR47700">
    <property type="entry name" value="V CHITINASE, PUTATIVE (AFU_ORTHOLOGUE AFUA_6G13720)-RELATED"/>
    <property type="match status" value="1"/>
</dbReference>
<comment type="caution">
    <text evidence="3">The sequence shown here is derived from an EMBL/GenBank/DDBJ whole genome shotgun (WGS) entry which is preliminary data.</text>
</comment>
<dbReference type="Proteomes" id="UP000799764">
    <property type="component" value="Unassembled WGS sequence"/>
</dbReference>
<proteinExistence type="predicted"/>
<evidence type="ECO:0000313" key="4">
    <source>
        <dbReference type="Proteomes" id="UP000799764"/>
    </source>
</evidence>
<accession>A0A9P4UDB5</accession>
<evidence type="ECO:0000313" key="3">
    <source>
        <dbReference type="EMBL" id="KAF2445208.1"/>
    </source>
</evidence>
<dbReference type="SUPFAM" id="SSF54556">
    <property type="entry name" value="Chitinase insertion domain"/>
    <property type="match status" value="1"/>
</dbReference>
<protein>
    <submittedName>
        <fullName evidence="3">Glycoside hydrolase family 18 protein</fullName>
    </submittedName>
</protein>
<dbReference type="InterPro" id="IPR053214">
    <property type="entry name" value="LysM12-like"/>
</dbReference>
<sequence>MITKTGAVSNKVVVDVTSYGRSFKMESAGCDNDNCKFTGSPRVSNAYKDRCTDTGGYISNAEIEEIINTSNVNKNWTKEGSNMLVFNDTEWVAYITEDMKVKRSEFYNSYNFAGTTDGVVDLQDFWEYAG</sequence>
<dbReference type="AlphaFoldDB" id="A0A9P4UDB5"/>
<evidence type="ECO:0000256" key="1">
    <source>
        <dbReference type="ARBA" id="ARBA00022669"/>
    </source>
</evidence>
<evidence type="ECO:0000256" key="2">
    <source>
        <dbReference type="ARBA" id="ARBA00023026"/>
    </source>
</evidence>
<keyword evidence="4" id="KW-1185">Reference proteome</keyword>
<keyword evidence="3" id="KW-0378">Hydrolase</keyword>
<gene>
    <name evidence="3" type="ORF">P171DRAFT_454819</name>
</gene>
<reference evidence="3" key="1">
    <citation type="journal article" date="2020" name="Stud. Mycol.">
        <title>101 Dothideomycetes genomes: a test case for predicting lifestyles and emergence of pathogens.</title>
        <authorList>
            <person name="Haridas S."/>
            <person name="Albert R."/>
            <person name="Binder M."/>
            <person name="Bloem J."/>
            <person name="Labutti K."/>
            <person name="Salamov A."/>
            <person name="Andreopoulos B."/>
            <person name="Baker S."/>
            <person name="Barry K."/>
            <person name="Bills G."/>
            <person name="Bluhm B."/>
            <person name="Cannon C."/>
            <person name="Castanera R."/>
            <person name="Culley D."/>
            <person name="Daum C."/>
            <person name="Ezra D."/>
            <person name="Gonzalez J."/>
            <person name="Henrissat B."/>
            <person name="Kuo A."/>
            <person name="Liang C."/>
            <person name="Lipzen A."/>
            <person name="Lutzoni F."/>
            <person name="Magnuson J."/>
            <person name="Mondo S."/>
            <person name="Nolan M."/>
            <person name="Ohm R."/>
            <person name="Pangilinan J."/>
            <person name="Park H.-J."/>
            <person name="Ramirez L."/>
            <person name="Alfaro M."/>
            <person name="Sun H."/>
            <person name="Tritt A."/>
            <person name="Yoshinaga Y."/>
            <person name="Zwiers L.-H."/>
            <person name="Turgeon B."/>
            <person name="Goodwin S."/>
            <person name="Spatafora J."/>
            <person name="Crous P."/>
            <person name="Grigoriev I."/>
        </authorList>
    </citation>
    <scope>NUCLEOTIDE SEQUENCE</scope>
    <source>
        <strain evidence="3">CBS 690.94</strain>
    </source>
</reference>
<keyword evidence="2" id="KW-0843">Virulence</keyword>
<organism evidence="3 4">
    <name type="scientific">Karstenula rhodostoma CBS 690.94</name>
    <dbReference type="NCBI Taxonomy" id="1392251"/>
    <lineage>
        <taxon>Eukaryota</taxon>
        <taxon>Fungi</taxon>
        <taxon>Dikarya</taxon>
        <taxon>Ascomycota</taxon>
        <taxon>Pezizomycotina</taxon>
        <taxon>Dothideomycetes</taxon>
        <taxon>Pleosporomycetidae</taxon>
        <taxon>Pleosporales</taxon>
        <taxon>Massarineae</taxon>
        <taxon>Didymosphaeriaceae</taxon>
        <taxon>Karstenula</taxon>
    </lineage>
</organism>
<dbReference type="OrthoDB" id="73875at2759"/>
<dbReference type="GO" id="GO:0016787">
    <property type="term" value="F:hydrolase activity"/>
    <property type="evidence" value="ECO:0007669"/>
    <property type="project" value="UniProtKB-KW"/>
</dbReference>
<dbReference type="PANTHER" id="PTHR47700:SF2">
    <property type="entry name" value="CHITINASE"/>
    <property type="match status" value="1"/>
</dbReference>
<dbReference type="Gene3D" id="3.10.50.10">
    <property type="match status" value="1"/>
</dbReference>
<dbReference type="InterPro" id="IPR029070">
    <property type="entry name" value="Chitinase_insertion_sf"/>
</dbReference>